<proteinExistence type="predicted"/>
<dbReference type="RefSeq" id="WP_012498019.1">
    <property type="nucleotide sequence ID" value="NC_011025.1"/>
</dbReference>
<dbReference type="AlphaFoldDB" id="B3PM10"/>
<keyword evidence="1" id="KW-0732">Signal</keyword>
<dbReference type="STRING" id="243272.MARTH_orf125"/>
<dbReference type="EMBL" id="CP001047">
    <property type="protein sequence ID" value="ACF07062.1"/>
    <property type="molecule type" value="Genomic_DNA"/>
</dbReference>
<dbReference type="InterPro" id="IPR054783">
    <property type="entry name" value="P60-like"/>
</dbReference>
<reference evidence="2 3" key="1">
    <citation type="journal article" date="2008" name="Infect. Immun.">
        <title>Genome of Mycoplasma arthritidis.</title>
        <authorList>
            <person name="Dybvig K."/>
            <person name="Zuhua C."/>
            <person name="Lao P."/>
            <person name="Jordan D.S."/>
            <person name="French C.T."/>
            <person name="Tu A.H."/>
            <person name="Loraine A.E."/>
        </authorList>
    </citation>
    <scope>NUCLEOTIDE SEQUENCE [LARGE SCALE GENOMIC DNA]</scope>
    <source>
        <strain evidence="2 3">158L3-1</strain>
    </source>
</reference>
<feature type="signal peptide" evidence="1">
    <location>
        <begin position="1"/>
        <end position="29"/>
    </location>
</feature>
<evidence type="ECO:0000256" key="1">
    <source>
        <dbReference type="SAM" id="SignalP"/>
    </source>
</evidence>
<dbReference type="KEGG" id="mat:MARTH_orf125"/>
<dbReference type="NCBIfam" id="NF045835">
    <property type="entry name" value="P60_lipo"/>
    <property type="match status" value="1"/>
</dbReference>
<organism evidence="2 3">
    <name type="scientific">Metamycoplasma arthritidis (strain 158L3-1)</name>
    <name type="common">Mycoplasma arthritidis</name>
    <dbReference type="NCBI Taxonomy" id="243272"/>
    <lineage>
        <taxon>Bacteria</taxon>
        <taxon>Bacillati</taxon>
        <taxon>Mycoplasmatota</taxon>
        <taxon>Mycoplasmoidales</taxon>
        <taxon>Metamycoplasmataceae</taxon>
        <taxon>Metamycoplasma</taxon>
    </lineage>
</organism>
<dbReference type="HOGENOM" id="CLU_472357_0_0_14"/>
<evidence type="ECO:0000313" key="3">
    <source>
        <dbReference type="Proteomes" id="UP000008812"/>
    </source>
</evidence>
<keyword evidence="2" id="KW-0449">Lipoprotein</keyword>
<dbReference type="PROSITE" id="PS51257">
    <property type="entry name" value="PROKAR_LIPOPROTEIN"/>
    <property type="match status" value="1"/>
</dbReference>
<accession>B3PM10</accession>
<name>B3PM10_META1</name>
<sequence length="577" mass="66307">MKPFNKKLLSSLLIPSVALPLATISAACATSKTRGTQSNIIKQATSQNRIITTLTNFYLDYFYANDIAAANLTEEEKKDPLAALLQKPSSQFYKDMYELFKIYANAQLDKDPQFFSAIRSELINAEIDTSSYKIAPFATPTEDDFKYLMKNSKYIVSDIRLQLQKLILIRLHMLKDREEIRKYANNKDGEDKVKRERLNKLIKDHKGKDKDKKTTEHELHEALDFKDNNVNLIEHLVNNPLLQTWAFTDKRDMQLRRYQSRIHSADEFNKIAEYNPLNSPLYEVNPKAKHPEQLISTGKNENIDLAKLRAYKGLVKASSGSADLSTTLYAIKRQKSSIFGFVDPTTSKVYSQDLFTFGKLLRQEDKAPKAKFKAGVADQLKNKSKTSISNEDIELEGTTQLVEDGKVIGFQKTVTLDSKTYTFLFKVESITYDLTKSNDVTIKFALTVKELEKRAELKFDSLLKNFEDEKESNKYNQSQYPTDVDLFKNDSFDARYIVKLVPSWTEDTKLKRKTLSFRETPWESGSEIKKIANAIAFLDTSNLFKKAVKYFAEIGFKIQERQLDNDVRDILKKEGLI</sequence>
<evidence type="ECO:0000313" key="2">
    <source>
        <dbReference type="EMBL" id="ACF07062.1"/>
    </source>
</evidence>
<feature type="chain" id="PRO_5002794256" evidence="1">
    <location>
        <begin position="30"/>
        <end position="577"/>
    </location>
</feature>
<keyword evidence="3" id="KW-1185">Reference proteome</keyword>
<gene>
    <name evidence="2" type="ordered locus">MARTH_orf125</name>
</gene>
<protein>
    <submittedName>
        <fullName evidence="2">p60-related lipoprotein</fullName>
    </submittedName>
</protein>
<dbReference type="Proteomes" id="UP000008812">
    <property type="component" value="Chromosome"/>
</dbReference>